<organism evidence="1 2">
    <name type="scientific">Sporosarcina saromensis</name>
    <dbReference type="NCBI Taxonomy" id="359365"/>
    <lineage>
        <taxon>Bacteria</taxon>
        <taxon>Bacillati</taxon>
        <taxon>Bacillota</taxon>
        <taxon>Bacilli</taxon>
        <taxon>Bacillales</taxon>
        <taxon>Caryophanaceae</taxon>
        <taxon>Sporosarcina</taxon>
    </lineage>
</organism>
<reference evidence="1 2" key="1">
    <citation type="submission" date="2023-06" db="EMBL/GenBank/DDBJ databases">
        <title>Sporosarcina sp. nov., isolated from Korean traditional fermented seafood 'Jeotgal'.</title>
        <authorList>
            <person name="Yang A.I."/>
            <person name="Shin N.-R."/>
        </authorList>
    </citation>
    <scope>NUCLEOTIDE SEQUENCE [LARGE SCALE GENOMIC DNA]</scope>
    <source>
        <strain evidence="1 2">KCTC13119</strain>
    </source>
</reference>
<accession>A0ABU4GBD9</accession>
<comment type="caution">
    <text evidence="1">The sequence shown here is derived from an EMBL/GenBank/DDBJ whole genome shotgun (WGS) entry which is preliminary data.</text>
</comment>
<name>A0ABU4GBD9_9BACL</name>
<dbReference type="EMBL" id="JAUBDI010000015">
    <property type="protein sequence ID" value="MDW0114314.1"/>
    <property type="molecule type" value="Genomic_DNA"/>
</dbReference>
<keyword evidence="2" id="KW-1185">Reference proteome</keyword>
<dbReference type="RefSeq" id="WP_317945262.1">
    <property type="nucleotide sequence ID" value="NZ_JAUBDI010000015.1"/>
</dbReference>
<dbReference type="Proteomes" id="UP001282284">
    <property type="component" value="Unassembled WGS sequence"/>
</dbReference>
<proteinExistence type="predicted"/>
<dbReference type="SUPFAM" id="SSF48452">
    <property type="entry name" value="TPR-like"/>
    <property type="match status" value="1"/>
</dbReference>
<evidence type="ECO:0000313" key="1">
    <source>
        <dbReference type="EMBL" id="MDW0114314.1"/>
    </source>
</evidence>
<protein>
    <submittedName>
        <fullName evidence="1">Uncharacterized protein</fullName>
    </submittedName>
</protein>
<sequence length="158" mass="18451">MDNQQEKFSHKQLAVNCFNQTWDLLDKRNRTQAEEEQMIHLCHTSFWHWTQVEEHTPQNLSIGYWQLARVYAVVENGEQALYYAKQCVSVSHEADLAPFFIAYAYEAQARAQLLLRQLTEAKKSLLLAEELIKDVEEENSKILVQDIQEIKLALEANV</sequence>
<dbReference type="InterPro" id="IPR011990">
    <property type="entry name" value="TPR-like_helical_dom_sf"/>
</dbReference>
<evidence type="ECO:0000313" key="2">
    <source>
        <dbReference type="Proteomes" id="UP001282284"/>
    </source>
</evidence>
<gene>
    <name evidence="1" type="ORF">QT711_14040</name>
</gene>